<name>A0A285CVQ7_9BACI</name>
<feature type="compositionally biased region" description="Basic and acidic residues" evidence="3">
    <location>
        <begin position="235"/>
        <end position="251"/>
    </location>
</feature>
<dbReference type="CDD" id="cd02696">
    <property type="entry name" value="MurNAc-LAA"/>
    <property type="match status" value="1"/>
</dbReference>
<dbReference type="Pfam" id="PF01520">
    <property type="entry name" value="Amidase_3"/>
    <property type="match status" value="1"/>
</dbReference>
<keyword evidence="6" id="KW-1185">Reference proteome</keyword>
<dbReference type="Gene3D" id="2.30.30.40">
    <property type="entry name" value="SH3 Domains"/>
    <property type="match status" value="5"/>
</dbReference>
<dbReference type="PROSITE" id="PS51781">
    <property type="entry name" value="SH3B"/>
    <property type="match status" value="5"/>
</dbReference>
<dbReference type="GO" id="GO:0009253">
    <property type="term" value="P:peptidoglycan catabolic process"/>
    <property type="evidence" value="ECO:0007669"/>
    <property type="project" value="InterPro"/>
</dbReference>
<dbReference type="InterPro" id="IPR002508">
    <property type="entry name" value="MurNAc-LAA_cat"/>
</dbReference>
<feature type="domain" description="SH3b" evidence="4">
    <location>
        <begin position="345"/>
        <end position="409"/>
    </location>
</feature>
<dbReference type="InterPro" id="IPR017293">
    <property type="entry name" value="N-acetylmuramoyl-L-ala_amidase"/>
</dbReference>
<dbReference type="AlphaFoldDB" id="A0A285CVQ7"/>
<organism evidence="5 6">
    <name type="scientific">Bacillus oleivorans</name>
    <dbReference type="NCBI Taxonomy" id="1448271"/>
    <lineage>
        <taxon>Bacteria</taxon>
        <taxon>Bacillati</taxon>
        <taxon>Bacillota</taxon>
        <taxon>Bacilli</taxon>
        <taxon>Bacillales</taxon>
        <taxon>Bacillaceae</taxon>
        <taxon>Bacillus</taxon>
    </lineage>
</organism>
<dbReference type="SUPFAM" id="SSF53187">
    <property type="entry name" value="Zn-dependent exopeptidases"/>
    <property type="match status" value="1"/>
</dbReference>
<dbReference type="OrthoDB" id="9806267at2"/>
<dbReference type="PANTHER" id="PTHR34408:SF1">
    <property type="entry name" value="GLYCOSYL HYDROLASE FAMILY 19 DOMAIN-CONTAINING PROTEIN HI_1415"/>
    <property type="match status" value="1"/>
</dbReference>
<dbReference type="SUPFAM" id="SSF50044">
    <property type="entry name" value="SH3-domain"/>
    <property type="match status" value="1"/>
</dbReference>
<reference evidence="5 6" key="1">
    <citation type="submission" date="2017-08" db="EMBL/GenBank/DDBJ databases">
        <authorList>
            <person name="de Groot N.N."/>
        </authorList>
    </citation>
    <scope>NUCLEOTIDE SEQUENCE [LARGE SCALE GENOMIC DNA]</scope>
    <source>
        <strain evidence="5 6">JC228</strain>
    </source>
</reference>
<dbReference type="Gene3D" id="3.40.630.40">
    <property type="entry name" value="Zn-dependent exopeptidases"/>
    <property type="match status" value="1"/>
</dbReference>
<feature type="compositionally biased region" description="Polar residues" evidence="3">
    <location>
        <begin position="259"/>
        <end position="269"/>
    </location>
</feature>
<gene>
    <name evidence="5" type="ORF">SAMN05877753_105334</name>
</gene>
<accession>A0A285CVQ7</accession>
<dbReference type="GO" id="GO:0008745">
    <property type="term" value="F:N-acetylmuramoyl-L-alanine amidase activity"/>
    <property type="evidence" value="ECO:0007669"/>
    <property type="project" value="InterPro"/>
</dbReference>
<evidence type="ECO:0000256" key="1">
    <source>
        <dbReference type="ARBA" id="ARBA00022801"/>
    </source>
</evidence>
<dbReference type="InterPro" id="IPR003646">
    <property type="entry name" value="SH3-like_bac-type"/>
</dbReference>
<dbReference type="Pfam" id="PF08239">
    <property type="entry name" value="SH3_3"/>
    <property type="match status" value="5"/>
</dbReference>
<sequence>MSKKGITILFTCFLIIPILFPALPAYSNEEEVTVNVDHLNVRKGPGLTYDIIGSVKRGDHFKVTDRENDWIKISIGGSEDGWVASWYVNEQKPEISETAQAIVTVDRLRIRKGPGLHFGILGFVNQDQYVNVLDSVEDWIHISTKSTNGWVSKEYLQFVDSTNPVTDNKASSSKKGTVTVNRLNVRDQPSLSSSVIGKLNEGEEIHIQQVESDWVKIQYKGTKAWVSAQYVSIKEPSEEEKTSESNKTKTDTDEESNEETASPTEDTISDLQAIVTASSLNVRDDGSLSGRIVDSISKGDQVTILEEKSKWIKIKYDGNKTGWVAGWYLEKLAVSVPDSKSEEKETDKEIIILYNGTNIRLGPDTTYPVVQRAKQGETFKILQKTGDWYEIEISSSKPAYVAGWVVTTNSTDSSIERANESQYLAGKTIVIDAGHGGADRGTSGATGTNEKEITIRTSQLLAQKLKSAGANVIMTRSDDRYLSLRSRVSLSHYYDADVFISLHYDSFEDPSVHGITSYYYNSDNKALAEMIQSELASKTKLNNRGARYGNYFVLRENNRPSVLVELGYLSNPIEEATVQTSPYQEQVTTGIYYGLAKYFKSISP</sequence>
<dbReference type="SMART" id="SM00646">
    <property type="entry name" value="Ami_3"/>
    <property type="match status" value="1"/>
</dbReference>
<feature type="domain" description="SH3b" evidence="4">
    <location>
        <begin position="29"/>
        <end position="91"/>
    </location>
</feature>
<dbReference type="PIRSF" id="PIRSF037846">
    <property type="entry name" value="Autolysin_YrvJ_prd"/>
    <property type="match status" value="1"/>
</dbReference>
<feature type="domain" description="SH3b" evidence="4">
    <location>
        <begin position="98"/>
        <end position="160"/>
    </location>
</feature>
<evidence type="ECO:0000313" key="5">
    <source>
        <dbReference type="EMBL" id="SNX71669.1"/>
    </source>
</evidence>
<proteinExistence type="predicted"/>
<evidence type="ECO:0000256" key="2">
    <source>
        <dbReference type="ARBA" id="ARBA00023316"/>
    </source>
</evidence>
<protein>
    <submittedName>
        <fullName evidence="5">N-acetylmuramoyl-L-alanine amidase</fullName>
    </submittedName>
</protein>
<dbReference type="PANTHER" id="PTHR34408">
    <property type="entry name" value="FAMILY PROTEIN, PUTATIVE-RELATED"/>
    <property type="match status" value="1"/>
</dbReference>
<dbReference type="InterPro" id="IPR052354">
    <property type="entry name" value="Cell_Wall_Dynamics_Protein"/>
</dbReference>
<dbReference type="EMBL" id="OAOP01000005">
    <property type="protein sequence ID" value="SNX71669.1"/>
    <property type="molecule type" value="Genomic_DNA"/>
</dbReference>
<dbReference type="SMART" id="SM00287">
    <property type="entry name" value="SH3b"/>
    <property type="match status" value="5"/>
</dbReference>
<feature type="region of interest" description="Disordered" evidence="3">
    <location>
        <begin position="234"/>
        <end position="269"/>
    </location>
</feature>
<dbReference type="RefSeq" id="WP_097159126.1">
    <property type="nucleotide sequence ID" value="NZ_JBEPMQ010000019.1"/>
</dbReference>
<keyword evidence="2" id="KW-0961">Cell wall biogenesis/degradation</keyword>
<evidence type="ECO:0000259" key="4">
    <source>
        <dbReference type="PROSITE" id="PS51781"/>
    </source>
</evidence>
<feature type="domain" description="SH3b" evidence="4">
    <location>
        <begin position="270"/>
        <end position="333"/>
    </location>
</feature>
<dbReference type="GO" id="GO:0071555">
    <property type="term" value="P:cell wall organization"/>
    <property type="evidence" value="ECO:0007669"/>
    <property type="project" value="UniProtKB-KW"/>
</dbReference>
<keyword evidence="1" id="KW-0378">Hydrolase</keyword>
<dbReference type="Proteomes" id="UP000219546">
    <property type="component" value="Unassembled WGS sequence"/>
</dbReference>
<evidence type="ECO:0000256" key="3">
    <source>
        <dbReference type="SAM" id="MobiDB-lite"/>
    </source>
</evidence>
<dbReference type="InterPro" id="IPR036028">
    <property type="entry name" value="SH3-like_dom_sf"/>
</dbReference>
<feature type="domain" description="SH3b" evidence="4">
    <location>
        <begin position="173"/>
        <end position="235"/>
    </location>
</feature>
<evidence type="ECO:0000313" key="6">
    <source>
        <dbReference type="Proteomes" id="UP000219546"/>
    </source>
</evidence>